<dbReference type="Pfam" id="PF09339">
    <property type="entry name" value="HTH_IclR"/>
    <property type="match status" value="1"/>
</dbReference>
<organism evidence="7 8">
    <name type="scientific">Cereibacter sphaeroides</name>
    <name type="common">Rhodobacter sphaeroides</name>
    <dbReference type="NCBI Taxonomy" id="1063"/>
    <lineage>
        <taxon>Bacteria</taxon>
        <taxon>Pseudomonadati</taxon>
        <taxon>Pseudomonadota</taxon>
        <taxon>Alphaproteobacteria</taxon>
        <taxon>Rhodobacterales</taxon>
        <taxon>Paracoccaceae</taxon>
        <taxon>Cereibacter</taxon>
    </lineage>
</organism>
<gene>
    <name evidence="7" type="ORF">D1114_21840</name>
</gene>
<name>A0AAX1UF57_CERSP</name>
<dbReference type="InterPro" id="IPR050707">
    <property type="entry name" value="HTH_MetabolicPath_Reg"/>
</dbReference>
<dbReference type="InterPro" id="IPR014757">
    <property type="entry name" value="Tscrpt_reg_IclR_C"/>
</dbReference>
<dbReference type="NCBIfam" id="NF045644">
    <property type="entry name" value="TransRegBhcR"/>
    <property type="match status" value="1"/>
</dbReference>
<dbReference type="EMBL" id="QWGP01000044">
    <property type="protein sequence ID" value="RHZ90847.1"/>
    <property type="molecule type" value="Genomic_DNA"/>
</dbReference>
<dbReference type="PANTHER" id="PTHR30136:SF24">
    <property type="entry name" value="HTH-TYPE TRANSCRIPTIONAL REPRESSOR ALLR"/>
    <property type="match status" value="1"/>
</dbReference>
<dbReference type="SMART" id="SM00346">
    <property type="entry name" value="HTH_ICLR"/>
    <property type="match status" value="1"/>
</dbReference>
<evidence type="ECO:0000313" key="8">
    <source>
        <dbReference type="Proteomes" id="UP000266305"/>
    </source>
</evidence>
<dbReference type="Pfam" id="PF01614">
    <property type="entry name" value="IclR_C"/>
    <property type="match status" value="1"/>
</dbReference>
<evidence type="ECO:0000259" key="5">
    <source>
        <dbReference type="PROSITE" id="PS51077"/>
    </source>
</evidence>
<feature type="domain" description="IclR-ED" evidence="6">
    <location>
        <begin position="90"/>
        <end position="273"/>
    </location>
</feature>
<comment type="caution">
    <text evidence="7">The sequence shown here is derived from an EMBL/GenBank/DDBJ whole genome shotgun (WGS) entry which is preliminary data.</text>
</comment>
<dbReference type="PROSITE" id="PS51077">
    <property type="entry name" value="HTH_ICLR"/>
    <property type="match status" value="1"/>
</dbReference>
<dbReference type="GO" id="GO:0003700">
    <property type="term" value="F:DNA-binding transcription factor activity"/>
    <property type="evidence" value="ECO:0007669"/>
    <property type="project" value="TreeGrafter"/>
</dbReference>
<dbReference type="InterPro" id="IPR005471">
    <property type="entry name" value="Tscrpt_reg_IclR_N"/>
</dbReference>
<dbReference type="InterPro" id="IPR054844">
    <property type="entry name" value="TransRegBhcR"/>
</dbReference>
<dbReference type="PROSITE" id="PS51078">
    <property type="entry name" value="ICLR_ED"/>
    <property type="match status" value="1"/>
</dbReference>
<dbReference type="InterPro" id="IPR036390">
    <property type="entry name" value="WH_DNA-bd_sf"/>
</dbReference>
<keyword evidence="3" id="KW-0804">Transcription</keyword>
<sequence>MVQSSPATTRRARGRPKAAEDKTEQNTVQSLDRALAMLRLLSQSEGMTLSELAAESGEAAATVYRALVTLQAHQMIEMEEQGQVWHIGGGAFRVGSAFLRRAKFVERARLPMDRLMRAAGETAALGVEADGRVMYLAQVETRQAIRAYFPEGSSAPLHATAVGKALLAWYPAERIETILDREGLAKFTSLTITSASTLMRDLARTRDRGYALEDQEGAEGMRAVAAPVFNSFGEPVAAITLAGPAFRVSLSDSTRFGTLVREAADEVTEATGGVRG</sequence>
<dbReference type="RefSeq" id="WP_119001459.1">
    <property type="nucleotide sequence ID" value="NZ_QWGP01000044.1"/>
</dbReference>
<dbReference type="GO" id="GO:0003677">
    <property type="term" value="F:DNA binding"/>
    <property type="evidence" value="ECO:0007669"/>
    <property type="project" value="UniProtKB-KW"/>
</dbReference>
<dbReference type="SUPFAM" id="SSF46785">
    <property type="entry name" value="Winged helix' DNA-binding domain"/>
    <property type="match status" value="1"/>
</dbReference>
<evidence type="ECO:0000256" key="4">
    <source>
        <dbReference type="SAM" id="MobiDB-lite"/>
    </source>
</evidence>
<dbReference type="PANTHER" id="PTHR30136">
    <property type="entry name" value="HELIX-TURN-HELIX TRANSCRIPTIONAL REGULATOR, ICLR FAMILY"/>
    <property type="match status" value="1"/>
</dbReference>
<evidence type="ECO:0000313" key="7">
    <source>
        <dbReference type="EMBL" id="RHZ90847.1"/>
    </source>
</evidence>
<accession>A0AAX1UF57</accession>
<dbReference type="SUPFAM" id="SSF55781">
    <property type="entry name" value="GAF domain-like"/>
    <property type="match status" value="1"/>
</dbReference>
<dbReference type="InterPro" id="IPR029016">
    <property type="entry name" value="GAF-like_dom_sf"/>
</dbReference>
<dbReference type="Gene3D" id="1.10.10.10">
    <property type="entry name" value="Winged helix-like DNA-binding domain superfamily/Winged helix DNA-binding domain"/>
    <property type="match status" value="1"/>
</dbReference>
<proteinExistence type="predicted"/>
<keyword evidence="1" id="KW-0805">Transcription regulation</keyword>
<reference evidence="7 8" key="1">
    <citation type="submission" date="2018-08" db="EMBL/GenBank/DDBJ databases">
        <title>Draft genome sequence of Rhodobacter sphaeroides FY.</title>
        <authorList>
            <person name="Rayyan A."/>
            <person name="Meyer T.E."/>
            <person name="Kyndt J.A."/>
        </authorList>
    </citation>
    <scope>NUCLEOTIDE SEQUENCE [LARGE SCALE GENOMIC DNA]</scope>
    <source>
        <strain evidence="7 8">FY</strain>
    </source>
</reference>
<dbReference type="Proteomes" id="UP000266305">
    <property type="component" value="Unassembled WGS sequence"/>
</dbReference>
<dbReference type="Gene3D" id="3.30.450.40">
    <property type="match status" value="1"/>
</dbReference>
<keyword evidence="2" id="KW-0238">DNA-binding</keyword>
<evidence type="ECO:0000259" key="6">
    <source>
        <dbReference type="PROSITE" id="PS51078"/>
    </source>
</evidence>
<dbReference type="GO" id="GO:0045892">
    <property type="term" value="P:negative regulation of DNA-templated transcription"/>
    <property type="evidence" value="ECO:0007669"/>
    <property type="project" value="TreeGrafter"/>
</dbReference>
<dbReference type="AlphaFoldDB" id="A0AAX1UF57"/>
<evidence type="ECO:0000256" key="2">
    <source>
        <dbReference type="ARBA" id="ARBA00023125"/>
    </source>
</evidence>
<protein>
    <submittedName>
        <fullName evidence="7">IclR family transcriptional regulator</fullName>
    </submittedName>
</protein>
<feature type="region of interest" description="Disordered" evidence="4">
    <location>
        <begin position="1"/>
        <end position="27"/>
    </location>
</feature>
<dbReference type="InterPro" id="IPR036388">
    <property type="entry name" value="WH-like_DNA-bd_sf"/>
</dbReference>
<evidence type="ECO:0000256" key="1">
    <source>
        <dbReference type="ARBA" id="ARBA00023015"/>
    </source>
</evidence>
<feature type="domain" description="HTH iclR-type" evidence="5">
    <location>
        <begin position="28"/>
        <end position="89"/>
    </location>
</feature>
<evidence type="ECO:0000256" key="3">
    <source>
        <dbReference type="ARBA" id="ARBA00023163"/>
    </source>
</evidence>